<keyword evidence="3" id="KW-1185">Reference proteome</keyword>
<sequence length="101" mass="10876">MKFAAGNILALLVALASAQQDPQHYRHLNGKSDTCKRGSEHPNRILPPRRSTVACTLETLGLFARRTKASAAIGITCSKTVDTTLSIVTVFAPGEVDWLKA</sequence>
<organism evidence="2 3">
    <name type="scientific">Colletotrichum salicis</name>
    <dbReference type="NCBI Taxonomy" id="1209931"/>
    <lineage>
        <taxon>Eukaryota</taxon>
        <taxon>Fungi</taxon>
        <taxon>Dikarya</taxon>
        <taxon>Ascomycota</taxon>
        <taxon>Pezizomycotina</taxon>
        <taxon>Sordariomycetes</taxon>
        <taxon>Hypocreomycetidae</taxon>
        <taxon>Glomerellales</taxon>
        <taxon>Glomerellaceae</taxon>
        <taxon>Colletotrichum</taxon>
        <taxon>Colletotrichum acutatum species complex</taxon>
    </lineage>
</organism>
<reference evidence="2 3" key="1">
    <citation type="submission" date="2014-02" db="EMBL/GenBank/DDBJ databases">
        <title>The genome sequence of Colletotrichum salicis CBS 607.94.</title>
        <authorList>
            <person name="Baroncelli R."/>
            <person name="Thon M.R."/>
        </authorList>
    </citation>
    <scope>NUCLEOTIDE SEQUENCE [LARGE SCALE GENOMIC DNA]</scope>
    <source>
        <strain evidence="2 3">CBS 607.94</strain>
    </source>
</reference>
<dbReference type="EMBL" id="JFFI01001939">
    <property type="protein sequence ID" value="KXH49000.1"/>
    <property type="molecule type" value="Genomic_DNA"/>
</dbReference>
<name>A0A135TLD9_9PEZI</name>
<dbReference type="AlphaFoldDB" id="A0A135TLD9"/>
<evidence type="ECO:0000313" key="2">
    <source>
        <dbReference type="EMBL" id="KXH49000.1"/>
    </source>
</evidence>
<evidence type="ECO:0000256" key="1">
    <source>
        <dbReference type="SAM" id="SignalP"/>
    </source>
</evidence>
<proteinExistence type="predicted"/>
<comment type="caution">
    <text evidence="2">The sequence shown here is derived from an EMBL/GenBank/DDBJ whole genome shotgun (WGS) entry which is preliminary data.</text>
</comment>
<protein>
    <submittedName>
        <fullName evidence="2">Uncharacterized protein</fullName>
    </submittedName>
</protein>
<keyword evidence="1" id="KW-0732">Signal</keyword>
<feature type="signal peptide" evidence="1">
    <location>
        <begin position="1"/>
        <end position="18"/>
    </location>
</feature>
<evidence type="ECO:0000313" key="3">
    <source>
        <dbReference type="Proteomes" id="UP000070121"/>
    </source>
</evidence>
<gene>
    <name evidence="2" type="ORF">CSAL01_08511</name>
</gene>
<dbReference type="Proteomes" id="UP000070121">
    <property type="component" value="Unassembled WGS sequence"/>
</dbReference>
<feature type="chain" id="PRO_5007803805" evidence="1">
    <location>
        <begin position="19"/>
        <end position="101"/>
    </location>
</feature>
<accession>A0A135TLD9</accession>